<sequence length="112" mass="12841">MLSNRGFSSIELLAAFSILMLIMITLLPTVYVLKKEERILSQRRTVHSSLHDHLLGVLHTDNFHPSAFQEEIGTFTVHFTFTRQDHLIKGCASWNNAKQMEETSCLYGYPSE</sequence>
<reference evidence="2 3" key="1">
    <citation type="submission" date="2016-10" db="EMBL/GenBank/DDBJ databases">
        <authorList>
            <person name="de Groot N.N."/>
        </authorList>
    </citation>
    <scope>NUCLEOTIDE SEQUENCE [LARGE SCALE GENOMIC DNA]</scope>
    <source>
        <strain evidence="2 3">CGMCC 1.6502</strain>
    </source>
</reference>
<evidence type="ECO:0000256" key="1">
    <source>
        <dbReference type="SAM" id="Phobius"/>
    </source>
</evidence>
<feature type="transmembrane region" description="Helical" evidence="1">
    <location>
        <begin position="12"/>
        <end position="33"/>
    </location>
</feature>
<dbReference type="EMBL" id="FNFL01000008">
    <property type="protein sequence ID" value="SDK55104.1"/>
    <property type="molecule type" value="Genomic_DNA"/>
</dbReference>
<keyword evidence="1" id="KW-0472">Membrane</keyword>
<evidence type="ECO:0000313" key="2">
    <source>
        <dbReference type="EMBL" id="SDK55104.1"/>
    </source>
</evidence>
<keyword evidence="1" id="KW-0812">Transmembrane</keyword>
<dbReference type="RefSeq" id="WP_093217057.1">
    <property type="nucleotide sequence ID" value="NZ_FNFL01000008.1"/>
</dbReference>
<gene>
    <name evidence="2" type="ORF">SAMN05216243_3539</name>
</gene>
<evidence type="ECO:0008006" key="4">
    <source>
        <dbReference type="Google" id="ProtNLM"/>
    </source>
</evidence>
<name>A0A1G9CUL0_9BACI</name>
<protein>
    <recommendedName>
        <fullName evidence="4">Prepilin-type N-terminal cleavage/methylation domain-containing protein</fullName>
    </recommendedName>
</protein>
<proteinExistence type="predicted"/>
<keyword evidence="3" id="KW-1185">Reference proteome</keyword>
<evidence type="ECO:0000313" key="3">
    <source>
        <dbReference type="Proteomes" id="UP000198694"/>
    </source>
</evidence>
<dbReference type="STRING" id="407036.SAMN05216243_3539"/>
<dbReference type="AlphaFoldDB" id="A0A1G9CUL0"/>
<dbReference type="Proteomes" id="UP000198694">
    <property type="component" value="Unassembled WGS sequence"/>
</dbReference>
<organism evidence="2 3">
    <name type="scientific">Sediminibacillus albus</name>
    <dbReference type="NCBI Taxonomy" id="407036"/>
    <lineage>
        <taxon>Bacteria</taxon>
        <taxon>Bacillati</taxon>
        <taxon>Bacillota</taxon>
        <taxon>Bacilli</taxon>
        <taxon>Bacillales</taxon>
        <taxon>Bacillaceae</taxon>
        <taxon>Sediminibacillus</taxon>
    </lineage>
</organism>
<keyword evidence="1" id="KW-1133">Transmembrane helix</keyword>
<dbReference type="OrthoDB" id="2970140at2"/>
<accession>A0A1G9CUL0</accession>